<proteinExistence type="predicted"/>
<dbReference type="EMBL" id="MU003498">
    <property type="protein sequence ID" value="KAF2474244.1"/>
    <property type="molecule type" value="Genomic_DNA"/>
</dbReference>
<reference evidence="1" key="1">
    <citation type="journal article" date="2020" name="Stud. Mycol.">
        <title>101 Dothideomycetes genomes: a test case for predicting lifestyles and emergence of pathogens.</title>
        <authorList>
            <person name="Haridas S."/>
            <person name="Albert R."/>
            <person name="Binder M."/>
            <person name="Bloem J."/>
            <person name="Labutti K."/>
            <person name="Salamov A."/>
            <person name="Andreopoulos B."/>
            <person name="Baker S."/>
            <person name="Barry K."/>
            <person name="Bills G."/>
            <person name="Bluhm B."/>
            <person name="Cannon C."/>
            <person name="Castanera R."/>
            <person name="Culley D."/>
            <person name="Daum C."/>
            <person name="Ezra D."/>
            <person name="Gonzalez J."/>
            <person name="Henrissat B."/>
            <person name="Kuo A."/>
            <person name="Liang C."/>
            <person name="Lipzen A."/>
            <person name="Lutzoni F."/>
            <person name="Magnuson J."/>
            <person name="Mondo S."/>
            <person name="Nolan M."/>
            <person name="Ohm R."/>
            <person name="Pangilinan J."/>
            <person name="Park H.-J."/>
            <person name="Ramirez L."/>
            <person name="Alfaro M."/>
            <person name="Sun H."/>
            <person name="Tritt A."/>
            <person name="Yoshinaga Y."/>
            <person name="Zwiers L.-H."/>
            <person name="Turgeon B."/>
            <person name="Goodwin S."/>
            <person name="Spatafora J."/>
            <person name="Crous P."/>
            <person name="Grigoriev I."/>
        </authorList>
    </citation>
    <scope>NUCLEOTIDE SEQUENCE</scope>
    <source>
        <strain evidence="1">ATCC 200398</strain>
    </source>
</reference>
<evidence type="ECO:0000313" key="2">
    <source>
        <dbReference type="Proteomes" id="UP000799755"/>
    </source>
</evidence>
<comment type="caution">
    <text evidence="1">The sequence shown here is derived from an EMBL/GenBank/DDBJ whole genome shotgun (WGS) entry which is preliminary data.</text>
</comment>
<protein>
    <submittedName>
        <fullName evidence="1">Uncharacterized protein</fullName>
    </submittedName>
</protein>
<dbReference type="Proteomes" id="UP000799755">
    <property type="component" value="Unassembled WGS sequence"/>
</dbReference>
<accession>A0ACB6R4J0</accession>
<sequence>MIFIYFCVLPELAIDEVQAIERLKHQASQFITSDRQAILAIDSMRRVYLQWYHSAPIGFELFQLQKPLLIPLSQVGLFPCMPTFRRRLEFIVYHEKYGRQYPHHVEWYHKPAHIYRGMPKSLRQLISAGRKASHKNENCMSCNLHPYQVRPFVLDIKR</sequence>
<name>A0ACB6R4J0_9PLEO</name>
<keyword evidence="2" id="KW-1185">Reference proteome</keyword>
<gene>
    <name evidence="1" type="ORF">BDR25DRAFT_351791</name>
</gene>
<organism evidence="1 2">
    <name type="scientific">Lindgomyces ingoldianus</name>
    <dbReference type="NCBI Taxonomy" id="673940"/>
    <lineage>
        <taxon>Eukaryota</taxon>
        <taxon>Fungi</taxon>
        <taxon>Dikarya</taxon>
        <taxon>Ascomycota</taxon>
        <taxon>Pezizomycotina</taxon>
        <taxon>Dothideomycetes</taxon>
        <taxon>Pleosporomycetidae</taxon>
        <taxon>Pleosporales</taxon>
        <taxon>Lindgomycetaceae</taxon>
        <taxon>Lindgomyces</taxon>
    </lineage>
</organism>
<evidence type="ECO:0000313" key="1">
    <source>
        <dbReference type="EMBL" id="KAF2474244.1"/>
    </source>
</evidence>